<comment type="cofactor">
    <cofactor evidence="6">
        <name>Fe(2+)</name>
        <dbReference type="ChEBI" id="CHEBI:29033"/>
    </cofactor>
    <text evidence="6">Binds 1 Fe(2+) ion.</text>
</comment>
<dbReference type="CDD" id="cd00487">
    <property type="entry name" value="Pep_deformylase"/>
    <property type="match status" value="1"/>
</dbReference>
<dbReference type="FunFam" id="3.90.45.10:FF:000003">
    <property type="entry name" value="Peptide deformylase"/>
    <property type="match status" value="1"/>
</dbReference>
<comment type="caution">
    <text evidence="8">The sequence shown here is derived from an EMBL/GenBank/DDBJ whole genome shotgun (WGS) entry which is preliminary data.</text>
</comment>
<accession>A0A918BEI9</accession>
<dbReference type="SUPFAM" id="SSF56420">
    <property type="entry name" value="Peptide deformylase"/>
    <property type="match status" value="1"/>
</dbReference>
<dbReference type="PANTHER" id="PTHR10458:SF2">
    <property type="entry name" value="PEPTIDE DEFORMYLASE, MITOCHONDRIAL"/>
    <property type="match status" value="1"/>
</dbReference>
<reference evidence="8" key="1">
    <citation type="journal article" date="2014" name="Int. J. Syst. Evol. Microbiol.">
        <title>Complete genome sequence of Corynebacterium casei LMG S-19264T (=DSM 44701T), isolated from a smear-ripened cheese.</title>
        <authorList>
            <consortium name="US DOE Joint Genome Institute (JGI-PGF)"/>
            <person name="Walter F."/>
            <person name="Albersmeier A."/>
            <person name="Kalinowski J."/>
            <person name="Ruckert C."/>
        </authorList>
    </citation>
    <scope>NUCLEOTIDE SEQUENCE</scope>
    <source>
        <strain evidence="8">JCM 3131</strain>
    </source>
</reference>
<dbReference type="Gene3D" id="3.90.45.10">
    <property type="entry name" value="Peptide deformylase"/>
    <property type="match status" value="1"/>
</dbReference>
<keyword evidence="2 6" id="KW-0479">Metal-binding</keyword>
<keyword evidence="4 6" id="KW-0648">Protein biosynthesis</keyword>
<comment type="catalytic activity">
    <reaction evidence="6">
        <text>N-terminal N-formyl-L-methionyl-[peptide] + H2O = N-terminal L-methionyl-[peptide] + formate</text>
        <dbReference type="Rhea" id="RHEA:24420"/>
        <dbReference type="Rhea" id="RHEA-COMP:10639"/>
        <dbReference type="Rhea" id="RHEA-COMP:10640"/>
        <dbReference type="ChEBI" id="CHEBI:15377"/>
        <dbReference type="ChEBI" id="CHEBI:15740"/>
        <dbReference type="ChEBI" id="CHEBI:49298"/>
        <dbReference type="ChEBI" id="CHEBI:64731"/>
        <dbReference type="EC" id="3.5.1.88"/>
    </reaction>
</comment>
<dbReference type="NCBIfam" id="NF001159">
    <property type="entry name" value="PRK00150.1-3"/>
    <property type="match status" value="1"/>
</dbReference>
<evidence type="ECO:0000256" key="1">
    <source>
        <dbReference type="ARBA" id="ARBA00010759"/>
    </source>
</evidence>
<evidence type="ECO:0000256" key="2">
    <source>
        <dbReference type="ARBA" id="ARBA00022723"/>
    </source>
</evidence>
<dbReference type="GO" id="GO:0046872">
    <property type="term" value="F:metal ion binding"/>
    <property type="evidence" value="ECO:0007669"/>
    <property type="project" value="UniProtKB-KW"/>
</dbReference>
<dbReference type="Proteomes" id="UP000620156">
    <property type="component" value="Unassembled WGS sequence"/>
</dbReference>
<evidence type="ECO:0000313" key="9">
    <source>
        <dbReference type="Proteomes" id="UP000620156"/>
    </source>
</evidence>
<dbReference type="PANTHER" id="PTHR10458">
    <property type="entry name" value="PEPTIDE DEFORMYLASE"/>
    <property type="match status" value="1"/>
</dbReference>
<feature type="compositionally biased region" description="Low complexity" evidence="7">
    <location>
        <begin position="13"/>
        <end position="31"/>
    </location>
</feature>
<gene>
    <name evidence="8" type="primary">def1</name>
    <name evidence="6" type="synonym">def</name>
    <name evidence="8" type="ORF">GCM10010145_32830</name>
</gene>
<feature type="active site" evidence="6">
    <location>
        <position position="192"/>
    </location>
</feature>
<feature type="binding site" evidence="6">
    <location>
        <position position="149"/>
    </location>
    <ligand>
        <name>Fe cation</name>
        <dbReference type="ChEBI" id="CHEBI:24875"/>
    </ligand>
</feature>
<name>A0A918BEI9_9ACTN</name>
<keyword evidence="5 6" id="KW-0408">Iron</keyword>
<dbReference type="InterPro" id="IPR023635">
    <property type="entry name" value="Peptide_deformylase"/>
</dbReference>
<dbReference type="AlphaFoldDB" id="A0A918BEI9"/>
<dbReference type="PRINTS" id="PR01576">
    <property type="entry name" value="PDEFORMYLASE"/>
</dbReference>
<feature type="region of interest" description="Disordered" evidence="7">
    <location>
        <begin position="1"/>
        <end position="31"/>
    </location>
</feature>
<proteinExistence type="inferred from homology"/>
<dbReference type="HAMAP" id="MF_00163">
    <property type="entry name" value="Pep_deformylase"/>
    <property type="match status" value="1"/>
</dbReference>
<dbReference type="Pfam" id="PF01327">
    <property type="entry name" value="Pep_deformylase"/>
    <property type="match status" value="1"/>
</dbReference>
<feature type="binding site" evidence="6">
    <location>
        <position position="195"/>
    </location>
    <ligand>
        <name>Fe cation</name>
        <dbReference type="ChEBI" id="CHEBI:24875"/>
    </ligand>
</feature>
<evidence type="ECO:0000313" key="8">
    <source>
        <dbReference type="EMBL" id="GGQ60164.1"/>
    </source>
</evidence>
<comment type="similarity">
    <text evidence="1 6">Belongs to the polypeptide deformylase family.</text>
</comment>
<evidence type="ECO:0000256" key="5">
    <source>
        <dbReference type="ARBA" id="ARBA00023004"/>
    </source>
</evidence>
<evidence type="ECO:0000256" key="3">
    <source>
        <dbReference type="ARBA" id="ARBA00022801"/>
    </source>
</evidence>
<feature type="binding site" evidence="6">
    <location>
        <position position="191"/>
    </location>
    <ligand>
        <name>Fe cation</name>
        <dbReference type="ChEBI" id="CHEBI:24875"/>
    </ligand>
</feature>
<evidence type="ECO:0000256" key="7">
    <source>
        <dbReference type="SAM" id="MobiDB-lite"/>
    </source>
</evidence>
<evidence type="ECO:0000256" key="6">
    <source>
        <dbReference type="HAMAP-Rule" id="MF_00163"/>
    </source>
</evidence>
<protein>
    <recommendedName>
        <fullName evidence="6">Peptide deformylase</fullName>
        <shortName evidence="6">PDF</shortName>
        <ecNumber evidence="6">3.5.1.88</ecNumber>
    </recommendedName>
    <alternativeName>
        <fullName evidence="6">Polypeptide deformylase</fullName>
    </alternativeName>
</protein>
<reference evidence="8" key="2">
    <citation type="submission" date="2020-09" db="EMBL/GenBank/DDBJ databases">
        <authorList>
            <person name="Sun Q."/>
            <person name="Ohkuma M."/>
        </authorList>
    </citation>
    <scope>NUCLEOTIDE SEQUENCE</scope>
    <source>
        <strain evidence="8">JCM 3131</strain>
    </source>
</reference>
<dbReference type="EMBL" id="BMQK01000006">
    <property type="protein sequence ID" value="GGQ60164.1"/>
    <property type="molecule type" value="Genomic_DNA"/>
</dbReference>
<dbReference type="InterPro" id="IPR036821">
    <property type="entry name" value="Peptide_deformylase_sf"/>
</dbReference>
<evidence type="ECO:0000256" key="4">
    <source>
        <dbReference type="ARBA" id="ARBA00022917"/>
    </source>
</evidence>
<dbReference type="GO" id="GO:0006412">
    <property type="term" value="P:translation"/>
    <property type="evidence" value="ECO:0007669"/>
    <property type="project" value="UniProtKB-UniRule"/>
</dbReference>
<organism evidence="8 9">
    <name type="scientific">Streptomyces ruber</name>
    <dbReference type="NCBI Taxonomy" id="83378"/>
    <lineage>
        <taxon>Bacteria</taxon>
        <taxon>Bacillati</taxon>
        <taxon>Actinomycetota</taxon>
        <taxon>Actinomycetes</taxon>
        <taxon>Kitasatosporales</taxon>
        <taxon>Streptomycetaceae</taxon>
        <taxon>Streptomyces</taxon>
    </lineage>
</organism>
<keyword evidence="9" id="KW-1185">Reference proteome</keyword>
<keyword evidence="3 6" id="KW-0378">Hydrolase</keyword>
<comment type="function">
    <text evidence="6">Removes the formyl group from the N-terminal Met of newly synthesized proteins. Requires at least a dipeptide for an efficient rate of reaction. N-terminal L-methionine is a prerequisite for activity but the enzyme has broad specificity at other positions.</text>
</comment>
<dbReference type="GO" id="GO:0042586">
    <property type="term" value="F:peptide deformylase activity"/>
    <property type="evidence" value="ECO:0007669"/>
    <property type="project" value="UniProtKB-UniRule"/>
</dbReference>
<sequence>MASDSDRTASPAPTGTTSRPLRPSRPSGPALPLRDMVEQLLSHEGPLPIVAAGDPVLRRPAEPYDGQLDAGLLNRFLAALRATMHAAPGVGLAAPQVGVPLRIAVVEDPAPVPEEVRLARGRVPLPFRVLVNPSYEPVGTGRAAFFEGCLSVPGWQAVVDRPARVRLTALDEHGRPVDEEFSGWPARIVQHETDHLAGTLYLDRAELRSLSTNQAVAELWNDPAPRRAARALGFPLPD</sequence>
<dbReference type="EC" id="3.5.1.88" evidence="6"/>